<accession>A0A9Q3YLK0</accession>
<dbReference type="EMBL" id="JAJGNA010000003">
    <property type="protein sequence ID" value="MCC4307862.1"/>
    <property type="molecule type" value="Genomic_DNA"/>
</dbReference>
<protein>
    <submittedName>
        <fullName evidence="1">Uncharacterized protein</fullName>
    </submittedName>
</protein>
<evidence type="ECO:0000313" key="1">
    <source>
        <dbReference type="EMBL" id="MCC4307862.1"/>
    </source>
</evidence>
<evidence type="ECO:0000313" key="2">
    <source>
        <dbReference type="Proteomes" id="UP001108027"/>
    </source>
</evidence>
<proteinExistence type="predicted"/>
<dbReference type="Proteomes" id="UP001108027">
    <property type="component" value="Unassembled WGS sequence"/>
</dbReference>
<dbReference type="RefSeq" id="WP_204427399.1">
    <property type="nucleotide sequence ID" value="NZ_ARXL01000004.1"/>
</dbReference>
<sequence>MLALSLAGLLAALVTLAVLDLRHCRHGHAHPQQGADGDRVVGRLRVMLCLAVGFLIPTAAMDIATVLYADKGRALRTGTVSALASCHRDPFLLWLGHRCEVRVAWPGPGPVRLTVQSPTPVASGDRIGAYLQRFSRRPGAATRYLPVASRTAGIDPAGWRPALTAGGLLLGLVSGIGWERRWRRHRFSGGAGSSPRPRGRL</sequence>
<name>A0A9Q3YLK0_9GAMM</name>
<dbReference type="AlphaFoldDB" id="A0A9Q3YLK0"/>
<reference evidence="1" key="1">
    <citation type="submission" date="2021-10" db="EMBL/GenBank/DDBJ databases">
        <title>The diversity and Nitrogen Metabolism of Culturable Nitrate-Utilizing Bacteria Within the Oxygen Minimum Zone of the Changjiang (Yangtze River)Estuary.</title>
        <authorList>
            <person name="Zhang D."/>
            <person name="Zheng J."/>
            <person name="Liu S."/>
            <person name="He W."/>
        </authorList>
    </citation>
    <scope>NUCLEOTIDE SEQUENCE</scope>
    <source>
        <strain evidence="1">FXH-223</strain>
    </source>
</reference>
<organism evidence="1 2">
    <name type="scientific">Alloalcanivorax marinus</name>
    <dbReference type="NCBI Taxonomy" id="1177169"/>
    <lineage>
        <taxon>Bacteria</taxon>
        <taxon>Pseudomonadati</taxon>
        <taxon>Pseudomonadota</taxon>
        <taxon>Gammaproteobacteria</taxon>
        <taxon>Oceanospirillales</taxon>
        <taxon>Alcanivoracaceae</taxon>
        <taxon>Alloalcanivorax</taxon>
    </lineage>
</organism>
<keyword evidence="2" id="KW-1185">Reference proteome</keyword>
<gene>
    <name evidence="1" type="ORF">LL252_04685</name>
</gene>
<comment type="caution">
    <text evidence="1">The sequence shown here is derived from an EMBL/GenBank/DDBJ whole genome shotgun (WGS) entry which is preliminary data.</text>
</comment>